<name>A0A7X9WZX0_9SPHN</name>
<comment type="caution">
    <text evidence="3">The sequence shown here is derived from an EMBL/GenBank/DDBJ whole genome shotgun (WGS) entry which is preliminary data.</text>
</comment>
<sequence>MMRVSVVANCQGEGIAAALRALNPGFQTTFIITTDIYNGSVAIEDIFAGSDYVLAQRNIISAAPDGQQHKLKLFPNIAFDGYHPDITFIRGRKKGDTKVVSVDSDMVIYHSAIAFFCYFYGLSVEDTLGHYNNYVMSRLGYTEKWADARAALLAEGEAVGMPISAEFHRWVGQGCFMYSNNHPHLRVLVDVAKRIMAQMDIPVVNHNVTDYLPDALRAMPIWPIYPPIAEPLGLSGDYTFKRHEPHGLLNLREFVERSYATYDQYEKDSLQSLMLSPGDIGALLYGNESKAVISGNPYKNLDARQFWKNSVASIEMGELDPVISTTFIIEKSDKVATAGSCFAQHIARTLSKSGFNYFIPESAPAELDVEQAHLKNYGVFSARYGNIYTVRQLVQLIQRAYGKFIPDEKYWIRKDGALVDPFRPQIEPEGFKDFGSLAASQEELFSAVRSMLENMDVFVFTLGLTEGWRSKIDGAVFPLAPGVAGGSPDFDRYEFVNFTAEEVTTDLFKAVDLIRGINPSCRVIFTVSPVPLIATYENKHALVSTTYSKSVLRVAAENVSNILDGIDYFGSYEIITGSYNRGSYFEDDLRSVTDNGVSHVMRIFMNNYTGLKNQDKVDNTKASPAVTATRSTTLFDIVCDEEAIANF</sequence>
<keyword evidence="4" id="KW-1185">Reference proteome</keyword>
<gene>
    <name evidence="3" type="ORF">HHL08_23230</name>
</gene>
<dbReference type="Pfam" id="PF08885">
    <property type="entry name" value="GSCFA"/>
    <property type="match status" value="1"/>
</dbReference>
<protein>
    <submittedName>
        <fullName evidence="3">GSCFA domain-containing protein</fullName>
    </submittedName>
</protein>
<accession>A0A7X9WZX0</accession>
<organism evidence="3 4">
    <name type="scientific">Sphingobium psychrophilum</name>
    <dbReference type="NCBI Taxonomy" id="2728834"/>
    <lineage>
        <taxon>Bacteria</taxon>
        <taxon>Pseudomonadati</taxon>
        <taxon>Pseudomonadota</taxon>
        <taxon>Alphaproteobacteria</taxon>
        <taxon>Sphingomonadales</taxon>
        <taxon>Sphingomonadaceae</taxon>
        <taxon>Sphingobium</taxon>
    </lineage>
</organism>
<evidence type="ECO:0000259" key="1">
    <source>
        <dbReference type="Pfam" id="PF08885"/>
    </source>
</evidence>
<dbReference type="Proteomes" id="UP000519023">
    <property type="component" value="Unassembled WGS sequence"/>
</dbReference>
<feature type="domain" description="GSCFA" evidence="1">
    <location>
        <begin position="334"/>
        <end position="604"/>
    </location>
</feature>
<proteinExistence type="predicted"/>
<feature type="domain" description="Polysaccharide biosynthesis enzyme WcbI" evidence="2">
    <location>
        <begin position="5"/>
        <end position="202"/>
    </location>
</feature>
<dbReference type="EMBL" id="JABBFV010000033">
    <property type="protein sequence ID" value="NML13006.1"/>
    <property type="molecule type" value="Genomic_DNA"/>
</dbReference>
<evidence type="ECO:0000313" key="3">
    <source>
        <dbReference type="EMBL" id="NML13006.1"/>
    </source>
</evidence>
<evidence type="ECO:0000259" key="2">
    <source>
        <dbReference type="Pfam" id="PF18588"/>
    </source>
</evidence>
<dbReference type="InterPro" id="IPR014982">
    <property type="entry name" value="GSCFA"/>
</dbReference>
<evidence type="ECO:0000313" key="4">
    <source>
        <dbReference type="Proteomes" id="UP000519023"/>
    </source>
</evidence>
<dbReference type="Pfam" id="PF18588">
    <property type="entry name" value="WcbI"/>
    <property type="match status" value="1"/>
</dbReference>
<dbReference type="InterPro" id="IPR041307">
    <property type="entry name" value="WcbI"/>
</dbReference>
<dbReference type="RefSeq" id="WP_169575312.1">
    <property type="nucleotide sequence ID" value="NZ_JABBFV010000033.1"/>
</dbReference>
<dbReference type="AlphaFoldDB" id="A0A7X9WZX0"/>
<reference evidence="3 4" key="1">
    <citation type="submission" date="2020-04" db="EMBL/GenBank/DDBJ databases">
        <title>Sphingobium sp. AR-3-1 isolated from Arctic soil.</title>
        <authorList>
            <person name="Dahal R.H."/>
            <person name="Chaudhary D.K."/>
        </authorList>
    </citation>
    <scope>NUCLEOTIDE SEQUENCE [LARGE SCALE GENOMIC DNA]</scope>
    <source>
        <strain evidence="3 4">AR-3-1</strain>
    </source>
</reference>